<keyword evidence="7 10" id="KW-0472">Membrane</keyword>
<dbReference type="InterPro" id="IPR010105">
    <property type="entry name" value="TonB_sidphr_rcpt"/>
</dbReference>
<feature type="domain" description="TonB-dependent receptor-like beta-barrel" evidence="12">
    <location>
        <begin position="263"/>
        <end position="698"/>
    </location>
</feature>
<keyword evidence="3 10" id="KW-0813">Transport</keyword>
<evidence type="ECO:0000256" key="11">
    <source>
        <dbReference type="RuleBase" id="RU003357"/>
    </source>
</evidence>
<evidence type="ECO:0000313" key="15">
    <source>
        <dbReference type="Proteomes" id="UP000182108"/>
    </source>
</evidence>
<keyword evidence="8 14" id="KW-0675">Receptor</keyword>
<evidence type="ECO:0000256" key="4">
    <source>
        <dbReference type="ARBA" id="ARBA00022452"/>
    </source>
</evidence>
<dbReference type="InterPro" id="IPR036942">
    <property type="entry name" value="Beta-barrel_TonB_sf"/>
</dbReference>
<gene>
    <name evidence="14" type="ORF">Ga0061068_10461</name>
</gene>
<dbReference type="Gene3D" id="2.170.130.10">
    <property type="entry name" value="TonB-dependent receptor, plug domain"/>
    <property type="match status" value="1"/>
</dbReference>
<name>A0A0K6IU03_9PROT</name>
<evidence type="ECO:0000259" key="12">
    <source>
        <dbReference type="Pfam" id="PF00593"/>
    </source>
</evidence>
<evidence type="ECO:0000256" key="6">
    <source>
        <dbReference type="ARBA" id="ARBA00023077"/>
    </source>
</evidence>
<dbReference type="InterPro" id="IPR039426">
    <property type="entry name" value="TonB-dep_rcpt-like"/>
</dbReference>
<keyword evidence="4 10" id="KW-1134">Transmembrane beta strand</keyword>
<dbReference type="PANTHER" id="PTHR32552">
    <property type="entry name" value="FERRICHROME IRON RECEPTOR-RELATED"/>
    <property type="match status" value="1"/>
</dbReference>
<evidence type="ECO:0000256" key="3">
    <source>
        <dbReference type="ARBA" id="ARBA00022448"/>
    </source>
</evidence>
<dbReference type="PROSITE" id="PS52016">
    <property type="entry name" value="TONB_DEPENDENT_REC_3"/>
    <property type="match status" value="1"/>
</dbReference>
<keyword evidence="15" id="KW-1185">Reference proteome</keyword>
<dbReference type="SUPFAM" id="SSF56935">
    <property type="entry name" value="Porins"/>
    <property type="match status" value="1"/>
</dbReference>
<dbReference type="NCBIfam" id="TIGR01783">
    <property type="entry name" value="TonB-siderophor"/>
    <property type="match status" value="1"/>
</dbReference>
<evidence type="ECO:0000256" key="10">
    <source>
        <dbReference type="PROSITE-ProRule" id="PRU01360"/>
    </source>
</evidence>
<dbReference type="Gene3D" id="2.40.170.20">
    <property type="entry name" value="TonB-dependent receptor, beta-barrel domain"/>
    <property type="match status" value="1"/>
</dbReference>
<dbReference type="InterPro" id="IPR000531">
    <property type="entry name" value="Beta-barrel_TonB"/>
</dbReference>
<evidence type="ECO:0000259" key="13">
    <source>
        <dbReference type="Pfam" id="PF07715"/>
    </source>
</evidence>
<keyword evidence="9 10" id="KW-0998">Cell outer membrane</keyword>
<feature type="domain" description="TonB-dependent receptor plug" evidence="13">
    <location>
        <begin position="86"/>
        <end position="183"/>
    </location>
</feature>
<keyword evidence="5 10" id="KW-0812">Transmembrane</keyword>
<evidence type="ECO:0000256" key="2">
    <source>
        <dbReference type="ARBA" id="ARBA00009810"/>
    </source>
</evidence>
<dbReference type="CDD" id="cd01347">
    <property type="entry name" value="ligand_gated_channel"/>
    <property type="match status" value="1"/>
</dbReference>
<evidence type="ECO:0000256" key="5">
    <source>
        <dbReference type="ARBA" id="ARBA00022692"/>
    </source>
</evidence>
<dbReference type="InterPro" id="IPR037066">
    <property type="entry name" value="Plug_dom_sf"/>
</dbReference>
<dbReference type="OrthoDB" id="9790771at2"/>
<dbReference type="PANTHER" id="PTHR32552:SF83">
    <property type="entry name" value="BLR3904 PROTEIN"/>
    <property type="match status" value="1"/>
</dbReference>
<sequence length="730" mass="80675">MSTVPPHEPQPRAENAAPLRPKVLPLGAAMLIGLGAAQPALAQSAETGAADAQVLPTVTVTDEAPTATQGYLKHTTRVGKTLQDPHEIPQAITILTQDLLEDQQVGSLREALRNVSGLTFNAAEGGRSGDNMMLRGFYTFGDMYLDGIRDTAQYNRETFNLESVEVLRGSAAMLYGRGQAGGIINQVSKAPLPADKYKLTGSFGSEDYREGTADLNKTLGENSALRVNLMKRTEESWRENPANGAEPEIDRQGAALSFVHGMGTRDEVQLNYYYLQTRDNPDYGVPFDSTTKRPLKRYGTSAFWGTDDTFDDSDTHIATATYTHRFQPGTEWRTVLRFADYDRSYWALAPSGRAAPSADGSSGSAKTRNTDYRTVALQSDLTHALTLAGMRHELLAGFEYLNEDSHRRSLRNLAAPGAPAFYRPGIEDPKASATDFTGDSYALLAQDTIEFLPGWKLTLGARRDELSADYSNVNSPSLDYGENSYRAGLSWLPTANQHYYLSWSDSFSPTADLYQLSGGEYPAERSDVVELGAKWMLFEGDLSLRAALFRATKDWERNTDLETTGAILTRKRRTDGLELEAAGRITERWEVFAGLALMDAEILKVAPGADPRLKGQQPRNTPDYTFNLWTTYRFMPGWKAGLGAETKGERYGYNPMAANGPFVNGKFSPNVAPSYTRWDAMLAYEQPSYTVRMNVRNLFDKVYYDAIYDNGGFVVPGTDRAVILTAEFKF</sequence>
<dbReference type="InterPro" id="IPR012910">
    <property type="entry name" value="Plug_dom"/>
</dbReference>
<dbReference type="GO" id="GO:0009279">
    <property type="term" value="C:cell outer membrane"/>
    <property type="evidence" value="ECO:0007669"/>
    <property type="project" value="UniProtKB-SubCell"/>
</dbReference>
<protein>
    <submittedName>
        <fullName evidence="14">TonB-dependent siderophore receptor</fullName>
    </submittedName>
</protein>
<evidence type="ECO:0000256" key="9">
    <source>
        <dbReference type="ARBA" id="ARBA00023237"/>
    </source>
</evidence>
<evidence type="ECO:0000313" key="14">
    <source>
        <dbReference type="EMBL" id="CUB06822.1"/>
    </source>
</evidence>
<dbReference type="RefSeq" id="WP_055423265.1">
    <property type="nucleotide sequence ID" value="NZ_CYHH01000004.1"/>
</dbReference>
<dbReference type="GO" id="GO:0038023">
    <property type="term" value="F:signaling receptor activity"/>
    <property type="evidence" value="ECO:0007669"/>
    <property type="project" value="InterPro"/>
</dbReference>
<proteinExistence type="inferred from homology"/>
<reference evidence="15" key="1">
    <citation type="submission" date="2015-08" db="EMBL/GenBank/DDBJ databases">
        <authorList>
            <person name="Babu N.S."/>
            <person name="Beckwith C.J."/>
            <person name="Beseler K.G."/>
            <person name="Brison A."/>
            <person name="Carone J.V."/>
            <person name="Caskin T.P."/>
            <person name="Diamond M."/>
            <person name="Durham M.E."/>
            <person name="Foxe J.M."/>
            <person name="Go M."/>
            <person name="Henderson B.A."/>
            <person name="Jones I.B."/>
            <person name="McGettigan J.A."/>
            <person name="Micheletti S.J."/>
            <person name="Nasrallah M.E."/>
            <person name="Ortiz D."/>
            <person name="Piller C.R."/>
            <person name="Privatt S.R."/>
            <person name="Schneider S.L."/>
            <person name="Sharp S."/>
            <person name="Smith T.C."/>
            <person name="Stanton J.D."/>
            <person name="Ullery H.E."/>
            <person name="Wilson R.J."/>
            <person name="Serrano M.G."/>
            <person name="Buck G."/>
            <person name="Lee V."/>
            <person name="Wang Y."/>
            <person name="Carvalho R."/>
            <person name="Voegtly L."/>
            <person name="Shi R."/>
            <person name="Duckworth R."/>
            <person name="Johnson A."/>
            <person name="Loviza R."/>
            <person name="Walstead R."/>
            <person name="Shah Z."/>
            <person name="Kiflezghi M."/>
            <person name="Wade K."/>
            <person name="Ball S.L."/>
            <person name="Bradley K.W."/>
            <person name="Asai D.J."/>
            <person name="Bowman C.A."/>
            <person name="Russell D.A."/>
            <person name="Pope W.H."/>
            <person name="Jacobs-Sera D."/>
            <person name="Hendrix R.W."/>
            <person name="Hatfull G.F."/>
        </authorList>
    </citation>
    <scope>NUCLEOTIDE SEQUENCE [LARGE SCALE GENOMIC DNA]</scope>
    <source>
        <strain evidence="15">JCM 19170</strain>
    </source>
</reference>
<dbReference type="AlphaFoldDB" id="A0A0K6IU03"/>
<comment type="subcellular location">
    <subcellularLocation>
        <location evidence="1 10">Cell outer membrane</location>
        <topology evidence="1 10">Multi-pass membrane protein</topology>
    </subcellularLocation>
</comment>
<comment type="similarity">
    <text evidence="2 10 11">Belongs to the TonB-dependent receptor family.</text>
</comment>
<dbReference type="Pfam" id="PF07715">
    <property type="entry name" value="Plug"/>
    <property type="match status" value="1"/>
</dbReference>
<dbReference type="Pfam" id="PF00593">
    <property type="entry name" value="TonB_dep_Rec_b-barrel"/>
    <property type="match status" value="1"/>
</dbReference>
<accession>A0A0K6IU03</accession>
<keyword evidence="6 11" id="KW-0798">TonB box</keyword>
<evidence type="ECO:0000256" key="7">
    <source>
        <dbReference type="ARBA" id="ARBA00023136"/>
    </source>
</evidence>
<dbReference type="GO" id="GO:0015891">
    <property type="term" value="P:siderophore transport"/>
    <property type="evidence" value="ECO:0007669"/>
    <property type="project" value="InterPro"/>
</dbReference>
<organism evidence="14 15">
    <name type="scientific">Tepidiphilus thermophilus</name>
    <dbReference type="NCBI Taxonomy" id="876478"/>
    <lineage>
        <taxon>Bacteria</taxon>
        <taxon>Pseudomonadati</taxon>
        <taxon>Pseudomonadota</taxon>
        <taxon>Hydrogenophilia</taxon>
        <taxon>Hydrogenophilales</taxon>
        <taxon>Hydrogenophilaceae</taxon>
        <taxon>Tepidiphilus</taxon>
    </lineage>
</organism>
<dbReference type="EMBL" id="CYHH01000004">
    <property type="protein sequence ID" value="CUB06822.1"/>
    <property type="molecule type" value="Genomic_DNA"/>
</dbReference>
<evidence type="ECO:0000256" key="1">
    <source>
        <dbReference type="ARBA" id="ARBA00004571"/>
    </source>
</evidence>
<dbReference type="Proteomes" id="UP000182108">
    <property type="component" value="Unassembled WGS sequence"/>
</dbReference>
<evidence type="ECO:0000256" key="8">
    <source>
        <dbReference type="ARBA" id="ARBA00023170"/>
    </source>
</evidence>
<dbReference type="GO" id="GO:0015344">
    <property type="term" value="F:siderophore uptake transmembrane transporter activity"/>
    <property type="evidence" value="ECO:0007669"/>
    <property type="project" value="TreeGrafter"/>
</dbReference>